<evidence type="ECO:0000313" key="5">
    <source>
        <dbReference type="Proteomes" id="UP000625682"/>
    </source>
</evidence>
<dbReference type="PROSITE" id="PS00430">
    <property type="entry name" value="TONB_DEPENDENT_REC_1"/>
    <property type="match status" value="1"/>
</dbReference>
<dbReference type="EMBL" id="BMMU01000001">
    <property type="protein sequence ID" value="GGJ12396.1"/>
    <property type="molecule type" value="Genomic_DNA"/>
</dbReference>
<feature type="region of interest" description="Disordered" evidence="1">
    <location>
        <begin position="284"/>
        <end position="378"/>
    </location>
</feature>
<feature type="signal peptide" evidence="3">
    <location>
        <begin position="1"/>
        <end position="25"/>
    </location>
</feature>
<evidence type="ECO:0000313" key="4">
    <source>
        <dbReference type="EMBL" id="GGJ12396.1"/>
    </source>
</evidence>
<evidence type="ECO:0000256" key="2">
    <source>
        <dbReference type="SAM" id="Phobius"/>
    </source>
</evidence>
<organism evidence="4 5">
    <name type="scientific">Streptomyces lacrimifluminis</name>
    <dbReference type="NCBI Taxonomy" id="1500077"/>
    <lineage>
        <taxon>Bacteria</taxon>
        <taxon>Bacillati</taxon>
        <taxon>Actinomycetota</taxon>
        <taxon>Actinomycetes</taxon>
        <taxon>Kitasatosporales</taxon>
        <taxon>Streptomycetaceae</taxon>
        <taxon>Streptomyces</taxon>
    </lineage>
</organism>
<keyword evidence="2" id="KW-0812">Transmembrane</keyword>
<keyword evidence="3" id="KW-0732">Signal</keyword>
<evidence type="ECO:0000256" key="1">
    <source>
        <dbReference type="SAM" id="MobiDB-lite"/>
    </source>
</evidence>
<feature type="compositionally biased region" description="Gly residues" evidence="1">
    <location>
        <begin position="288"/>
        <end position="297"/>
    </location>
</feature>
<name>A0A917KI96_9ACTN</name>
<feature type="transmembrane region" description="Helical" evidence="2">
    <location>
        <begin position="256"/>
        <end position="277"/>
    </location>
</feature>
<feature type="compositionally biased region" description="Low complexity" evidence="1">
    <location>
        <begin position="357"/>
        <end position="378"/>
    </location>
</feature>
<accession>A0A917KI96</accession>
<protein>
    <recommendedName>
        <fullName evidence="6">Neocarzinostatin family protein</fullName>
    </recommendedName>
</protein>
<gene>
    <name evidence="4" type="ORF">GCM10012282_05930</name>
</gene>
<dbReference type="Proteomes" id="UP000625682">
    <property type="component" value="Unassembled WGS sequence"/>
</dbReference>
<sequence length="378" mass="38571">MRRIPALVVALAIALFLVPTTTATAADPPTVKVSKSQAGTGDSIVVTGAGWQPKTLLMMLICGRSAPGRGVIGGTNSCANADARAVTTDTLGGFSKNLPVTEPPVPCPCVVHVATVTGGSQAAADAVFTVAGHPVEPLPAQTGTGRLSVLTDPRLDGSSGLLTWFGAPPTRTLTVTVGNLGTAAVKDPVFRIGTSHGVFAPQWEEQQWRGTIQPGGKARVELPVALASGAHGDYTVSLRYGDKVLAEQPWGVGRPWGVTLFWVLAGVVVPAALFRVGMAVVDRVRPRGPGGAGGAGGRPSARRGRTLRMPELTLRMPRVGAREDHEQPRPATASTALPWFTPDADPGAGAGAGAGVDTGIDAGAGTATTNTTKTKGNT</sequence>
<dbReference type="AlphaFoldDB" id="A0A917KI96"/>
<keyword evidence="2" id="KW-0472">Membrane</keyword>
<dbReference type="InterPro" id="IPR010916">
    <property type="entry name" value="TonB_box_CS"/>
</dbReference>
<reference evidence="4" key="1">
    <citation type="journal article" date="2014" name="Int. J. Syst. Evol. Microbiol.">
        <title>Complete genome sequence of Corynebacterium casei LMG S-19264T (=DSM 44701T), isolated from a smear-ripened cheese.</title>
        <authorList>
            <consortium name="US DOE Joint Genome Institute (JGI-PGF)"/>
            <person name="Walter F."/>
            <person name="Albersmeier A."/>
            <person name="Kalinowski J."/>
            <person name="Ruckert C."/>
        </authorList>
    </citation>
    <scope>NUCLEOTIDE SEQUENCE</scope>
    <source>
        <strain evidence="4">CGMCC 4.7272</strain>
    </source>
</reference>
<dbReference type="RefSeq" id="WP_189145599.1">
    <property type="nucleotide sequence ID" value="NZ_BAABER010000013.1"/>
</dbReference>
<evidence type="ECO:0000256" key="3">
    <source>
        <dbReference type="SAM" id="SignalP"/>
    </source>
</evidence>
<keyword evidence="5" id="KW-1185">Reference proteome</keyword>
<proteinExistence type="predicted"/>
<dbReference type="Gene3D" id="2.60.40.230">
    <property type="entry name" value="Neocarzinostatin-like"/>
    <property type="match status" value="1"/>
</dbReference>
<comment type="caution">
    <text evidence="4">The sequence shown here is derived from an EMBL/GenBank/DDBJ whole genome shotgun (WGS) entry which is preliminary data.</text>
</comment>
<keyword evidence="2" id="KW-1133">Transmembrane helix</keyword>
<feature type="chain" id="PRO_5036759056" description="Neocarzinostatin family protein" evidence="3">
    <location>
        <begin position="26"/>
        <end position="378"/>
    </location>
</feature>
<reference evidence="4" key="2">
    <citation type="submission" date="2020-09" db="EMBL/GenBank/DDBJ databases">
        <authorList>
            <person name="Sun Q."/>
            <person name="Zhou Y."/>
        </authorList>
    </citation>
    <scope>NUCLEOTIDE SEQUENCE</scope>
    <source>
        <strain evidence="4">CGMCC 4.7272</strain>
    </source>
</reference>
<evidence type="ECO:0008006" key="6">
    <source>
        <dbReference type="Google" id="ProtNLM"/>
    </source>
</evidence>